<keyword evidence="2" id="KW-1185">Reference proteome</keyword>
<evidence type="ECO:0000313" key="2">
    <source>
        <dbReference type="Proteomes" id="UP001381174"/>
    </source>
</evidence>
<gene>
    <name evidence="1" type="ORF">WAT24_01665</name>
</gene>
<dbReference type="Pfam" id="PF12840">
    <property type="entry name" value="HTH_20"/>
    <property type="match status" value="1"/>
</dbReference>
<organism evidence="1 2">
    <name type="scientific">Fulvimonas yonginensis</name>
    <dbReference type="NCBI Taxonomy" id="1495200"/>
    <lineage>
        <taxon>Bacteria</taxon>
        <taxon>Pseudomonadati</taxon>
        <taxon>Pseudomonadota</taxon>
        <taxon>Gammaproteobacteria</taxon>
        <taxon>Lysobacterales</taxon>
        <taxon>Rhodanobacteraceae</taxon>
        <taxon>Fulvimonas</taxon>
    </lineage>
</organism>
<accession>A0ABU8J7F4</accession>
<comment type="caution">
    <text evidence="1">The sequence shown here is derived from an EMBL/GenBank/DDBJ whole genome shotgun (WGS) entry which is preliminary data.</text>
</comment>
<name>A0ABU8J7F4_9GAMM</name>
<dbReference type="EMBL" id="JBBBNY010000001">
    <property type="protein sequence ID" value="MEI7035458.1"/>
    <property type="molecule type" value="Genomic_DNA"/>
</dbReference>
<dbReference type="Proteomes" id="UP001381174">
    <property type="component" value="Unassembled WGS sequence"/>
</dbReference>
<dbReference type="RefSeq" id="WP_336806067.1">
    <property type="nucleotide sequence ID" value="NZ_JBBBNY010000001.1"/>
</dbReference>
<reference evidence="1 2" key="1">
    <citation type="journal article" date="2014" name="Int. J. Syst. Evol. Microbiol.">
        <title>Fulvimonas yonginensis sp. nov., isolated from greenhouse soil, and emended description of the genus Fulvimonas.</title>
        <authorList>
            <person name="Ahn J.H."/>
            <person name="Kim S.J."/>
            <person name="Weon H.Y."/>
            <person name="Hong S.B."/>
            <person name="Seok S.J."/>
            <person name="Kwon S.W."/>
        </authorList>
    </citation>
    <scope>NUCLEOTIDE SEQUENCE [LARGE SCALE GENOMIC DNA]</scope>
    <source>
        <strain evidence="1 2">KACC 16952</strain>
    </source>
</reference>
<dbReference type="Gene3D" id="1.10.10.10">
    <property type="entry name" value="Winged helix-like DNA-binding domain superfamily/Winged helix DNA-binding domain"/>
    <property type="match status" value="1"/>
</dbReference>
<proteinExistence type="predicted"/>
<dbReference type="InterPro" id="IPR036388">
    <property type="entry name" value="WH-like_DNA-bd_sf"/>
</dbReference>
<evidence type="ECO:0000313" key="1">
    <source>
        <dbReference type="EMBL" id="MEI7035458.1"/>
    </source>
</evidence>
<protein>
    <submittedName>
        <fullName evidence="1">MarR family transcriptional regulator</fullName>
    </submittedName>
</protein>
<sequence>MSALARLGATQQRLLRQLLMAPEGCSVEELCERLRISHNAVRQHLSSLLARDFVERGQARPTGGRPQARFRLTEGGRALFPRNYGLLGSALLSALRERYGAAELEDLLRQLGHALGSHEVAPSPQASSDEVAQWLATRLDQLGYEAVSARHGQEQHVEAFNCVFHALARSAPQVCRFDLAYMEAASGRRIHHMECIVRGGHVCRFRVGAPLAKKPQDD</sequence>
<dbReference type="InterPro" id="IPR036390">
    <property type="entry name" value="WH_DNA-bd_sf"/>
</dbReference>
<dbReference type="SUPFAM" id="SSF46785">
    <property type="entry name" value="Winged helix' DNA-binding domain"/>
    <property type="match status" value="1"/>
</dbReference>